<keyword evidence="3 5" id="KW-0067">ATP-binding</keyword>
<dbReference type="SMART" id="SM00382">
    <property type="entry name" value="AAA"/>
    <property type="match status" value="1"/>
</dbReference>
<keyword evidence="1" id="KW-0813">Transport</keyword>
<accession>A0A1I5AYN0</accession>
<feature type="domain" description="ABC transporter" evidence="4">
    <location>
        <begin position="2"/>
        <end position="230"/>
    </location>
</feature>
<dbReference type="GO" id="GO:0005524">
    <property type="term" value="F:ATP binding"/>
    <property type="evidence" value="ECO:0007669"/>
    <property type="project" value="UniProtKB-KW"/>
</dbReference>
<dbReference type="PROSITE" id="PS00211">
    <property type="entry name" value="ABC_TRANSPORTER_1"/>
    <property type="match status" value="1"/>
</dbReference>
<dbReference type="PROSITE" id="PS50893">
    <property type="entry name" value="ABC_TRANSPORTER_2"/>
    <property type="match status" value="1"/>
</dbReference>
<gene>
    <name evidence="5" type="ORF">SAMN04489713_102759</name>
</gene>
<proteinExistence type="predicted"/>
<dbReference type="InterPro" id="IPR027417">
    <property type="entry name" value="P-loop_NTPase"/>
</dbReference>
<dbReference type="InterPro" id="IPR003593">
    <property type="entry name" value="AAA+_ATPase"/>
</dbReference>
<dbReference type="RefSeq" id="WP_075020562.1">
    <property type="nucleotide sequence ID" value="NZ_CP083237.1"/>
</dbReference>
<dbReference type="InterPro" id="IPR017871">
    <property type="entry name" value="ABC_transporter-like_CS"/>
</dbReference>
<dbReference type="eggNOG" id="COG1121">
    <property type="taxonomic scope" value="Bacteria"/>
</dbReference>
<reference evidence="5 6" key="1">
    <citation type="submission" date="2016-10" db="EMBL/GenBank/DDBJ databases">
        <authorList>
            <person name="de Groot N.N."/>
        </authorList>
    </citation>
    <scope>NUCLEOTIDE SEQUENCE [LARGE SCALE GENOMIC DNA]</scope>
    <source>
        <strain evidence="5 6">DSM 43067</strain>
    </source>
</reference>
<evidence type="ECO:0000313" key="6">
    <source>
        <dbReference type="Proteomes" id="UP000183413"/>
    </source>
</evidence>
<dbReference type="InParanoid" id="A0A1I5AYN0"/>
<evidence type="ECO:0000256" key="1">
    <source>
        <dbReference type="ARBA" id="ARBA00022448"/>
    </source>
</evidence>
<dbReference type="EMBL" id="FOVH01000002">
    <property type="protein sequence ID" value="SFN67574.1"/>
    <property type="molecule type" value="Genomic_DNA"/>
</dbReference>
<dbReference type="InterPro" id="IPR050153">
    <property type="entry name" value="Metal_Ion_Import_ABC"/>
</dbReference>
<evidence type="ECO:0000313" key="5">
    <source>
        <dbReference type="EMBL" id="SFN67574.1"/>
    </source>
</evidence>
<dbReference type="STRING" id="1993.SAMN04489713_102759"/>
<evidence type="ECO:0000256" key="2">
    <source>
        <dbReference type="ARBA" id="ARBA00022741"/>
    </source>
</evidence>
<dbReference type="InterPro" id="IPR003439">
    <property type="entry name" value="ABC_transporter-like_ATP-bd"/>
</dbReference>
<protein>
    <submittedName>
        <fullName evidence="5">Zinc/manganese transport system ATP-binding protein</fullName>
    </submittedName>
</protein>
<dbReference type="SUPFAM" id="SSF52540">
    <property type="entry name" value="P-loop containing nucleoside triphosphate hydrolases"/>
    <property type="match status" value="1"/>
</dbReference>
<dbReference type="Gene3D" id="3.40.50.300">
    <property type="entry name" value="P-loop containing nucleotide triphosphate hydrolases"/>
    <property type="match status" value="1"/>
</dbReference>
<keyword evidence="6" id="KW-1185">Reference proteome</keyword>
<dbReference type="PANTHER" id="PTHR42734">
    <property type="entry name" value="METAL TRANSPORT SYSTEM ATP-BINDING PROTEIN TM_0124-RELATED"/>
    <property type="match status" value="1"/>
</dbReference>
<name>A0A1I5AYN0_9ACTN</name>
<evidence type="ECO:0000256" key="3">
    <source>
        <dbReference type="ARBA" id="ARBA00022840"/>
    </source>
</evidence>
<dbReference type="Pfam" id="PF00005">
    <property type="entry name" value="ABC_tran"/>
    <property type="match status" value="1"/>
</dbReference>
<organism evidence="5 6">
    <name type="scientific">Actinomadura madurae</name>
    <dbReference type="NCBI Taxonomy" id="1993"/>
    <lineage>
        <taxon>Bacteria</taxon>
        <taxon>Bacillati</taxon>
        <taxon>Actinomycetota</taxon>
        <taxon>Actinomycetes</taxon>
        <taxon>Streptosporangiales</taxon>
        <taxon>Thermomonosporaceae</taxon>
        <taxon>Actinomadura</taxon>
    </lineage>
</organism>
<evidence type="ECO:0000259" key="4">
    <source>
        <dbReference type="PROSITE" id="PS50893"/>
    </source>
</evidence>
<dbReference type="GO" id="GO:0016887">
    <property type="term" value="F:ATP hydrolysis activity"/>
    <property type="evidence" value="ECO:0007669"/>
    <property type="project" value="InterPro"/>
</dbReference>
<sequence>MIALRDAALSYGERTVWRGLDLDVAEGEFLVVVGPNGSGKTSLLRVLLGLQRLSSGTVTVDGRRPRRGGDLVGYVPQHRSVPPHTPLRARDLVRLGVDGHRWGPWRPRRETRRRVEDVLRDVGAAPFADVPLHVLSGGELQRVRVAQALASDPRVLLCDEPLSSLDDEHQRIVSGLADRRRREHGTAVVFVTHEAGPVLPFADRVLDMGEVRPAAAPAPRAGSPAPHRETA</sequence>
<keyword evidence="2" id="KW-0547">Nucleotide-binding</keyword>
<dbReference type="AlphaFoldDB" id="A0A1I5AYN0"/>
<dbReference type="GeneID" id="99649462"/>
<dbReference type="Proteomes" id="UP000183413">
    <property type="component" value="Unassembled WGS sequence"/>
</dbReference>
<dbReference type="OrthoDB" id="3282096at2"/>